<reference evidence="9 10" key="1">
    <citation type="submission" date="2021-03" db="EMBL/GenBank/DDBJ databases">
        <title>Genomic Encyclopedia of Type Strains, Phase IV (KMG-IV): sequencing the most valuable type-strain genomes for metagenomic binning, comparative biology and taxonomic classification.</title>
        <authorList>
            <person name="Goeker M."/>
        </authorList>
    </citation>
    <scope>NUCLEOTIDE SEQUENCE [LARGE SCALE GENOMIC DNA]</scope>
    <source>
        <strain evidence="9 10">DSM 25609</strain>
    </source>
</reference>
<gene>
    <name evidence="9" type="ORF">J2Z83_002436</name>
</gene>
<dbReference type="EMBL" id="JAGGKX010000012">
    <property type="protein sequence ID" value="MBP1970318.1"/>
    <property type="molecule type" value="Genomic_DNA"/>
</dbReference>
<dbReference type="InterPro" id="IPR036259">
    <property type="entry name" value="MFS_trans_sf"/>
</dbReference>
<dbReference type="InterPro" id="IPR020846">
    <property type="entry name" value="MFS_dom"/>
</dbReference>
<comment type="caution">
    <text evidence="9">The sequence shown here is derived from an EMBL/GenBank/DDBJ whole genome shotgun (WGS) entry which is preliminary data.</text>
</comment>
<comment type="subcellular location">
    <subcellularLocation>
        <location evidence="1">Cell membrane</location>
        <topology evidence="1">Multi-pass membrane protein</topology>
    </subcellularLocation>
</comment>
<accession>A0ABS4IH86</accession>
<feature type="transmembrane region" description="Helical" evidence="7">
    <location>
        <begin position="93"/>
        <end position="120"/>
    </location>
</feature>
<evidence type="ECO:0000256" key="6">
    <source>
        <dbReference type="ARBA" id="ARBA00023136"/>
    </source>
</evidence>
<feature type="transmembrane region" description="Helical" evidence="7">
    <location>
        <begin position="227"/>
        <end position="255"/>
    </location>
</feature>
<dbReference type="PANTHER" id="PTHR23513">
    <property type="entry name" value="INTEGRAL MEMBRANE EFFLUX PROTEIN-RELATED"/>
    <property type="match status" value="1"/>
</dbReference>
<sequence>MAYTPKLITALHNKSFALLWSGQSISFFGLAIYSTTLPFLVFHADGGAIELGLTNTFFILPQIIFLLMSGVYVDRWPRRRVLIVCDIIRGGAVLGISLLIITDALVLTHIYILTALMGFISTFYRPAVRGIIPQIVRKDQLIAANSLRSISGQVSEMVGPVVGGALVAAIGLYIAYSINAVTFLLSALFISFVSIKTKDEKGINEPKLATSFWNDFKDGWNAIRERAWLGASILIGSLSNIGIASFDVIILPVYAETSYNGVQTYGWFLAAMAIGALLCATIIGRLERISYRGILYYVFMALSGVCVLLLSLRPVFLVSLFLLAVIGFSLTAFIIIWDSAVQELVDEHVLGRVTSFQMFGGLALLPIGYGLFGSFIENLGTVMAMGIAGVIIVLVSLLGLTNKRVRQLN</sequence>
<feature type="transmembrane region" description="Helical" evidence="7">
    <location>
        <begin position="349"/>
        <end position="372"/>
    </location>
</feature>
<evidence type="ECO:0000256" key="1">
    <source>
        <dbReference type="ARBA" id="ARBA00004651"/>
    </source>
</evidence>
<protein>
    <submittedName>
        <fullName evidence="9">MFS family permease</fullName>
    </submittedName>
</protein>
<feature type="transmembrane region" description="Helical" evidence="7">
    <location>
        <begin position="165"/>
        <end position="193"/>
    </location>
</feature>
<keyword evidence="3" id="KW-1003">Cell membrane</keyword>
<feature type="transmembrane region" description="Helical" evidence="7">
    <location>
        <begin position="16"/>
        <end position="41"/>
    </location>
</feature>
<feature type="transmembrane region" description="Helical" evidence="7">
    <location>
        <begin position="378"/>
        <end position="400"/>
    </location>
</feature>
<dbReference type="PANTHER" id="PTHR23513:SF6">
    <property type="entry name" value="MAJOR FACILITATOR SUPERFAMILY ASSOCIATED DOMAIN-CONTAINING PROTEIN"/>
    <property type="match status" value="1"/>
</dbReference>
<evidence type="ECO:0000256" key="7">
    <source>
        <dbReference type="SAM" id="Phobius"/>
    </source>
</evidence>
<keyword evidence="2" id="KW-0813">Transport</keyword>
<dbReference type="InterPro" id="IPR022324">
    <property type="entry name" value="Bacilysin_exporter_BacE_put"/>
</dbReference>
<dbReference type="CDD" id="cd06173">
    <property type="entry name" value="MFS_MefA_like"/>
    <property type="match status" value="1"/>
</dbReference>
<feature type="transmembrane region" description="Helical" evidence="7">
    <location>
        <begin position="53"/>
        <end position="73"/>
    </location>
</feature>
<dbReference type="InterPro" id="IPR011701">
    <property type="entry name" value="MFS"/>
</dbReference>
<dbReference type="PRINTS" id="PR01988">
    <property type="entry name" value="EXPORTERBACE"/>
</dbReference>
<evidence type="ECO:0000256" key="3">
    <source>
        <dbReference type="ARBA" id="ARBA00022475"/>
    </source>
</evidence>
<feature type="transmembrane region" description="Helical" evidence="7">
    <location>
        <begin position="293"/>
        <end position="310"/>
    </location>
</feature>
<feature type="transmembrane region" description="Helical" evidence="7">
    <location>
        <begin position="316"/>
        <end position="337"/>
    </location>
</feature>
<dbReference type="RefSeq" id="WP_209463456.1">
    <property type="nucleotide sequence ID" value="NZ_CP110224.1"/>
</dbReference>
<keyword evidence="4 7" id="KW-0812">Transmembrane</keyword>
<keyword evidence="6 7" id="KW-0472">Membrane</keyword>
<evidence type="ECO:0000256" key="4">
    <source>
        <dbReference type="ARBA" id="ARBA00022692"/>
    </source>
</evidence>
<evidence type="ECO:0000256" key="2">
    <source>
        <dbReference type="ARBA" id="ARBA00022448"/>
    </source>
</evidence>
<dbReference type="Gene3D" id="1.20.1250.20">
    <property type="entry name" value="MFS general substrate transporter like domains"/>
    <property type="match status" value="1"/>
</dbReference>
<evidence type="ECO:0000313" key="10">
    <source>
        <dbReference type="Proteomes" id="UP001519345"/>
    </source>
</evidence>
<evidence type="ECO:0000256" key="5">
    <source>
        <dbReference type="ARBA" id="ARBA00022989"/>
    </source>
</evidence>
<keyword evidence="10" id="KW-1185">Reference proteome</keyword>
<dbReference type="Pfam" id="PF07690">
    <property type="entry name" value="MFS_1"/>
    <property type="match status" value="1"/>
</dbReference>
<evidence type="ECO:0000313" key="9">
    <source>
        <dbReference type="EMBL" id="MBP1970318.1"/>
    </source>
</evidence>
<dbReference type="PROSITE" id="PS50850">
    <property type="entry name" value="MFS"/>
    <property type="match status" value="1"/>
</dbReference>
<name>A0ABS4IH86_9BACI</name>
<proteinExistence type="predicted"/>
<organism evidence="9 10">
    <name type="scientific">Virgibacillus natechei</name>
    <dbReference type="NCBI Taxonomy" id="1216297"/>
    <lineage>
        <taxon>Bacteria</taxon>
        <taxon>Bacillati</taxon>
        <taxon>Bacillota</taxon>
        <taxon>Bacilli</taxon>
        <taxon>Bacillales</taxon>
        <taxon>Bacillaceae</taxon>
        <taxon>Virgibacillus</taxon>
    </lineage>
</organism>
<feature type="domain" description="Major facilitator superfamily (MFS) profile" evidence="8">
    <location>
        <begin position="15"/>
        <end position="404"/>
    </location>
</feature>
<dbReference type="Proteomes" id="UP001519345">
    <property type="component" value="Unassembled WGS sequence"/>
</dbReference>
<keyword evidence="5 7" id="KW-1133">Transmembrane helix</keyword>
<feature type="transmembrane region" description="Helical" evidence="7">
    <location>
        <begin position="267"/>
        <end position="286"/>
    </location>
</feature>
<evidence type="ECO:0000259" key="8">
    <source>
        <dbReference type="PROSITE" id="PS50850"/>
    </source>
</evidence>
<dbReference type="SUPFAM" id="SSF103473">
    <property type="entry name" value="MFS general substrate transporter"/>
    <property type="match status" value="1"/>
</dbReference>